<organism evidence="4 5">
    <name type="scientific">Candidatus Iainarchaeum sp</name>
    <dbReference type="NCBI Taxonomy" id="3101447"/>
    <lineage>
        <taxon>Archaea</taxon>
        <taxon>Candidatus Iainarchaeota</taxon>
        <taxon>Candidatus Iainarchaeia</taxon>
        <taxon>Candidatus Iainarchaeales</taxon>
        <taxon>Candidatus Iainarchaeaceae</taxon>
        <taxon>Candidatus Iainarchaeum</taxon>
    </lineage>
</organism>
<proteinExistence type="predicted"/>
<dbReference type="SUPFAM" id="SSF52080">
    <property type="entry name" value="Ribosomal proteins L15p and L18e"/>
    <property type="match status" value="1"/>
</dbReference>
<accession>A0A8T4CA20</accession>
<dbReference type="InterPro" id="IPR036227">
    <property type="entry name" value="Ribosomal_uL15/eL18_sf"/>
</dbReference>
<dbReference type="AlphaFoldDB" id="A0A8T4CA20"/>
<dbReference type="InterPro" id="IPR021131">
    <property type="entry name" value="Ribosomal_uL15/eL18"/>
</dbReference>
<evidence type="ECO:0000256" key="2">
    <source>
        <dbReference type="ARBA" id="ARBA00023274"/>
    </source>
</evidence>
<dbReference type="GO" id="GO:1990904">
    <property type="term" value="C:ribonucleoprotein complex"/>
    <property type="evidence" value="ECO:0007669"/>
    <property type="project" value="UniProtKB-KW"/>
</dbReference>
<reference evidence="4" key="1">
    <citation type="submission" date="2019-03" db="EMBL/GenBank/DDBJ databases">
        <title>Lake Tanganyika Metagenome-Assembled Genomes (MAGs).</title>
        <authorList>
            <person name="Tran P."/>
        </authorList>
    </citation>
    <scope>NUCLEOTIDE SEQUENCE</scope>
    <source>
        <strain evidence="4">M_DeepCast_50m_m2_156</strain>
    </source>
</reference>
<comment type="caution">
    <text evidence="4">The sequence shown here is derived from an EMBL/GenBank/DDBJ whole genome shotgun (WGS) entry which is preliminary data.</text>
</comment>
<dbReference type="EMBL" id="VGJJ01000002">
    <property type="protein sequence ID" value="MBM3281808.1"/>
    <property type="molecule type" value="Genomic_DNA"/>
</dbReference>
<sequence>MKTNFFKKSLIKNGKNVNGKEKRSKKRSQQLIIMKRTGPTKTSTRELIVKLDKHRKASNENAYGVLTALMGVSTRERAEVSLAHLEKMSTLYKDKILVVAGKVLSKGELSAPLHVAAYAYSETAKKKILAAKGKAMTLNEIVEQKVPASKMILVK</sequence>
<evidence type="ECO:0000313" key="5">
    <source>
        <dbReference type="Proteomes" id="UP000774699"/>
    </source>
</evidence>
<name>A0A8T4CA20_9ARCH</name>
<keyword evidence="2" id="KW-0687">Ribonucleoprotein</keyword>
<dbReference type="Gene3D" id="3.100.10.10">
    <property type="match status" value="1"/>
</dbReference>
<dbReference type="GO" id="GO:0005840">
    <property type="term" value="C:ribosome"/>
    <property type="evidence" value="ECO:0007669"/>
    <property type="project" value="UniProtKB-KW"/>
</dbReference>
<keyword evidence="1" id="KW-0689">Ribosomal protein</keyword>
<evidence type="ECO:0000313" key="4">
    <source>
        <dbReference type="EMBL" id="MBM3281808.1"/>
    </source>
</evidence>
<protein>
    <recommendedName>
        <fullName evidence="3">Large ribosomal subunit protein uL15/eL18 domain-containing protein</fullName>
    </recommendedName>
</protein>
<dbReference type="Proteomes" id="UP000774699">
    <property type="component" value="Unassembled WGS sequence"/>
</dbReference>
<gene>
    <name evidence="4" type="ORF">FJY86_00505</name>
</gene>
<evidence type="ECO:0000256" key="1">
    <source>
        <dbReference type="ARBA" id="ARBA00022980"/>
    </source>
</evidence>
<dbReference type="Pfam" id="PF17135">
    <property type="entry name" value="Ribosomal_L18"/>
    <property type="match status" value="1"/>
</dbReference>
<feature type="domain" description="Large ribosomal subunit protein uL15/eL18" evidence="3">
    <location>
        <begin position="36"/>
        <end position="153"/>
    </location>
</feature>
<evidence type="ECO:0000259" key="3">
    <source>
        <dbReference type="Pfam" id="PF17135"/>
    </source>
</evidence>